<keyword evidence="7" id="KW-1185">Reference proteome</keyword>
<dbReference type="PANTHER" id="PTHR11088:SF73">
    <property type="entry name" value="PHOSPHORIBULOKINASE_URIDINE KINASE DOMAIN-CONTAINING PROTEIN"/>
    <property type="match status" value="1"/>
</dbReference>
<evidence type="ECO:0000256" key="2">
    <source>
        <dbReference type="ARBA" id="ARBA00022679"/>
    </source>
</evidence>
<dbReference type="GO" id="GO:0006400">
    <property type="term" value="P:tRNA modification"/>
    <property type="evidence" value="ECO:0007669"/>
    <property type="project" value="TreeGrafter"/>
</dbReference>
<keyword evidence="5" id="KW-0067">ATP-binding</keyword>
<evidence type="ECO:0000256" key="3">
    <source>
        <dbReference type="ARBA" id="ARBA00022712"/>
    </source>
</evidence>
<dbReference type="GO" id="GO:0052381">
    <property type="term" value="F:tRNA dimethylallyltransferase activity"/>
    <property type="evidence" value="ECO:0007669"/>
    <property type="project" value="TreeGrafter"/>
</dbReference>
<dbReference type="SUPFAM" id="SSF52540">
    <property type="entry name" value="P-loop containing nucleoside triphosphate hydrolases"/>
    <property type="match status" value="1"/>
</dbReference>
<proteinExistence type="inferred from homology"/>
<dbReference type="Proteomes" id="UP000824120">
    <property type="component" value="Chromosome 4"/>
</dbReference>
<comment type="similarity">
    <text evidence="1">Belongs to the IPP transferase family.</text>
</comment>
<organism evidence="6 7">
    <name type="scientific">Solanum commersonii</name>
    <name type="common">Commerson's wild potato</name>
    <name type="synonym">Commerson's nightshade</name>
    <dbReference type="NCBI Taxonomy" id="4109"/>
    <lineage>
        <taxon>Eukaryota</taxon>
        <taxon>Viridiplantae</taxon>
        <taxon>Streptophyta</taxon>
        <taxon>Embryophyta</taxon>
        <taxon>Tracheophyta</taxon>
        <taxon>Spermatophyta</taxon>
        <taxon>Magnoliopsida</taxon>
        <taxon>eudicotyledons</taxon>
        <taxon>Gunneridae</taxon>
        <taxon>Pentapetalae</taxon>
        <taxon>asterids</taxon>
        <taxon>lamiids</taxon>
        <taxon>Solanales</taxon>
        <taxon>Solanaceae</taxon>
        <taxon>Solanoideae</taxon>
        <taxon>Solaneae</taxon>
        <taxon>Solanum</taxon>
    </lineage>
</organism>
<protein>
    <recommendedName>
        <fullName evidence="8">Isopentenyltransferase</fullName>
    </recommendedName>
</protein>
<dbReference type="EMBL" id="JACXVP010000004">
    <property type="protein sequence ID" value="KAG5609627.1"/>
    <property type="molecule type" value="Genomic_DNA"/>
</dbReference>
<dbReference type="InterPro" id="IPR039657">
    <property type="entry name" value="Dimethylallyltransferase"/>
</dbReference>
<accession>A0A9J5Z9E5</accession>
<dbReference type="Gene3D" id="1.10.287.890">
    <property type="entry name" value="Crystal structure of tRNA isopentenylpyrophosphate transferase (bh2366) domain"/>
    <property type="match status" value="1"/>
</dbReference>
<dbReference type="Gene3D" id="3.40.50.300">
    <property type="entry name" value="P-loop containing nucleotide triphosphate hydrolases"/>
    <property type="match status" value="2"/>
</dbReference>
<comment type="caution">
    <text evidence="6">The sequence shown here is derived from an EMBL/GenBank/DDBJ whole genome shotgun (WGS) entry which is preliminary data.</text>
</comment>
<dbReference type="AlphaFoldDB" id="A0A9J5Z9E5"/>
<evidence type="ECO:0000256" key="4">
    <source>
        <dbReference type="ARBA" id="ARBA00022741"/>
    </source>
</evidence>
<evidence type="ECO:0000256" key="5">
    <source>
        <dbReference type="ARBA" id="ARBA00022840"/>
    </source>
</evidence>
<evidence type="ECO:0000313" key="7">
    <source>
        <dbReference type="Proteomes" id="UP000824120"/>
    </source>
</evidence>
<dbReference type="OrthoDB" id="775260at2759"/>
<gene>
    <name evidence="6" type="ORF">H5410_020908</name>
</gene>
<dbReference type="PANTHER" id="PTHR11088">
    <property type="entry name" value="TRNA DIMETHYLALLYLTRANSFERASE"/>
    <property type="match status" value="1"/>
</dbReference>
<keyword evidence="2" id="KW-0808">Transferase</keyword>
<keyword evidence="3" id="KW-0203">Cytokinin biosynthesis</keyword>
<sequence length="218" mass="25519">MRKCAKMNTFINNNKFNKKKVVFIMGATGTGKSRLTVDLATHFRGERINSDKMKVYKGLEIVINKITHTENFIGEIEPYFDFTAEDFCLQAIAYIEIILKTQRLVNEMRQIFNLDAHYTKGIRRFIGVPVKYRYLREETNIDEDDESKKRILQSSIVNIRCNTRLLICYQLDKIQRLINEKILLVHHIISTDVSKGDRKEVVDEAWRNTVLQPCVDTI</sequence>
<reference evidence="6 7" key="1">
    <citation type="submission" date="2020-09" db="EMBL/GenBank/DDBJ databases">
        <title>De no assembly of potato wild relative species, Solanum commersonii.</title>
        <authorList>
            <person name="Cho K."/>
        </authorList>
    </citation>
    <scope>NUCLEOTIDE SEQUENCE [LARGE SCALE GENOMIC DNA]</scope>
    <source>
        <strain evidence="6">LZ3.2</strain>
        <tissue evidence="6">Leaf</tissue>
    </source>
</reference>
<name>A0A9J5Z9E5_SOLCO</name>
<evidence type="ECO:0000256" key="1">
    <source>
        <dbReference type="ARBA" id="ARBA00005842"/>
    </source>
</evidence>
<keyword evidence="4" id="KW-0547">Nucleotide-binding</keyword>
<dbReference type="GO" id="GO:0005524">
    <property type="term" value="F:ATP binding"/>
    <property type="evidence" value="ECO:0007669"/>
    <property type="project" value="UniProtKB-KW"/>
</dbReference>
<evidence type="ECO:0008006" key="8">
    <source>
        <dbReference type="Google" id="ProtNLM"/>
    </source>
</evidence>
<dbReference type="InterPro" id="IPR027417">
    <property type="entry name" value="P-loop_NTPase"/>
</dbReference>
<evidence type="ECO:0000313" key="6">
    <source>
        <dbReference type="EMBL" id="KAG5609627.1"/>
    </source>
</evidence>
<dbReference type="GO" id="GO:0009691">
    <property type="term" value="P:cytokinin biosynthetic process"/>
    <property type="evidence" value="ECO:0007669"/>
    <property type="project" value="UniProtKB-KW"/>
</dbReference>
<dbReference type="GO" id="GO:0005739">
    <property type="term" value="C:mitochondrion"/>
    <property type="evidence" value="ECO:0007669"/>
    <property type="project" value="TreeGrafter"/>
</dbReference>